<dbReference type="STRING" id="1356854.N007_01240"/>
<dbReference type="RefSeq" id="WP_021297849.1">
    <property type="nucleotide sequence ID" value="NZ_AURB01000164.1"/>
</dbReference>
<proteinExistence type="predicted"/>
<dbReference type="KEGG" id="aaco:K1I37_04560"/>
<name>T0CUD9_ALIAG</name>
<accession>T0CUD9</accession>
<protein>
    <submittedName>
        <fullName evidence="1">Uncharacterized protein</fullName>
    </submittedName>
</protein>
<dbReference type="EMBL" id="CP080467">
    <property type="protein sequence ID" value="UNO49786.1"/>
    <property type="molecule type" value="Genomic_DNA"/>
</dbReference>
<dbReference type="Proteomes" id="UP000829401">
    <property type="component" value="Chromosome"/>
</dbReference>
<sequence>MAPKLLVAAFAAEDRPYVDRAIEHGIDVRILDCFEDVHALVQFWYKRRSIHVPAQKSSVKSAVGKECFDMAVIRDTPHDFVRAALLAQTLREANVGQVVVVANDASRVPIYRRCGAHQVIISEHPVEFWTQLEQRLLSQVTAS</sequence>
<dbReference type="OrthoDB" id="2375252at2"/>
<keyword evidence="2" id="KW-1185">Reference proteome</keyword>
<dbReference type="AlphaFoldDB" id="T0CUD9"/>
<evidence type="ECO:0000313" key="1">
    <source>
        <dbReference type="EMBL" id="UNO49786.1"/>
    </source>
</evidence>
<organism evidence="1 2">
    <name type="scientific">Alicyclobacillus acidoterrestris (strain ATCC 49025 / DSM 3922 / CIP 106132 / NCIMB 13137 / GD3B)</name>
    <dbReference type="NCBI Taxonomy" id="1356854"/>
    <lineage>
        <taxon>Bacteria</taxon>
        <taxon>Bacillati</taxon>
        <taxon>Bacillota</taxon>
        <taxon>Bacilli</taxon>
        <taxon>Bacillales</taxon>
        <taxon>Alicyclobacillaceae</taxon>
        <taxon>Alicyclobacillus</taxon>
    </lineage>
</organism>
<gene>
    <name evidence="1" type="ORF">K1I37_04560</name>
</gene>
<accession>A0A9E6ZLF4</accession>
<reference evidence="2" key="1">
    <citation type="journal article" date="2022" name="G3 (Bethesda)">
        <title>Unveiling the complete genome sequence of Alicyclobacillus acidoterrestris DSM 3922T, a taint-producing strain.</title>
        <authorList>
            <person name="Leonardo I.C."/>
            <person name="Barreto Crespo M.T."/>
            <person name="Gaspar F.B."/>
        </authorList>
    </citation>
    <scope>NUCLEOTIDE SEQUENCE [LARGE SCALE GENOMIC DNA]</scope>
    <source>
        <strain evidence="2">DSM 3922</strain>
    </source>
</reference>
<evidence type="ECO:0000313" key="2">
    <source>
        <dbReference type="Proteomes" id="UP000829401"/>
    </source>
</evidence>